<dbReference type="Proteomes" id="UP000652761">
    <property type="component" value="Unassembled WGS sequence"/>
</dbReference>
<organism evidence="1 2">
    <name type="scientific">Colocasia esculenta</name>
    <name type="common">Wild taro</name>
    <name type="synonym">Arum esculentum</name>
    <dbReference type="NCBI Taxonomy" id="4460"/>
    <lineage>
        <taxon>Eukaryota</taxon>
        <taxon>Viridiplantae</taxon>
        <taxon>Streptophyta</taxon>
        <taxon>Embryophyta</taxon>
        <taxon>Tracheophyta</taxon>
        <taxon>Spermatophyta</taxon>
        <taxon>Magnoliopsida</taxon>
        <taxon>Liliopsida</taxon>
        <taxon>Araceae</taxon>
        <taxon>Aroideae</taxon>
        <taxon>Colocasieae</taxon>
        <taxon>Colocasia</taxon>
    </lineage>
</organism>
<sequence length="33" mass="3940">MTMSARVLARLLRPMTGRWQIAMRRALHSQTWI</sequence>
<evidence type="ECO:0000313" key="2">
    <source>
        <dbReference type="Proteomes" id="UP000652761"/>
    </source>
</evidence>
<dbReference type="AlphaFoldDB" id="A0A843XEJ8"/>
<evidence type="ECO:0000313" key="1">
    <source>
        <dbReference type="EMBL" id="MQM17756.1"/>
    </source>
</evidence>
<gene>
    <name evidence="1" type="ORF">Taro_050733</name>
</gene>
<accession>A0A843XEJ8</accession>
<comment type="caution">
    <text evidence="1">The sequence shown here is derived from an EMBL/GenBank/DDBJ whole genome shotgun (WGS) entry which is preliminary data.</text>
</comment>
<protein>
    <submittedName>
        <fullName evidence="1">Uncharacterized protein</fullName>
    </submittedName>
</protein>
<proteinExistence type="predicted"/>
<keyword evidence="2" id="KW-1185">Reference proteome</keyword>
<name>A0A843XEJ8_COLES</name>
<reference evidence="1" key="1">
    <citation type="submission" date="2017-07" db="EMBL/GenBank/DDBJ databases">
        <title>Taro Niue Genome Assembly and Annotation.</title>
        <authorList>
            <person name="Atibalentja N."/>
            <person name="Keating K."/>
            <person name="Fields C.J."/>
        </authorList>
    </citation>
    <scope>NUCLEOTIDE SEQUENCE</scope>
    <source>
        <strain evidence="1">Niue_2</strain>
        <tissue evidence="1">Leaf</tissue>
    </source>
</reference>
<dbReference type="EMBL" id="NMUH01007740">
    <property type="protein sequence ID" value="MQM17756.1"/>
    <property type="molecule type" value="Genomic_DNA"/>
</dbReference>